<organism evidence="7 8">
    <name type="scientific">Deferribacter autotrophicus</name>
    <dbReference type="NCBI Taxonomy" id="500465"/>
    <lineage>
        <taxon>Bacteria</taxon>
        <taxon>Pseudomonadati</taxon>
        <taxon>Deferribacterota</taxon>
        <taxon>Deferribacteres</taxon>
        <taxon>Deferribacterales</taxon>
        <taxon>Deferribacteraceae</taxon>
        <taxon>Deferribacter</taxon>
    </lineage>
</organism>
<evidence type="ECO:0000256" key="5">
    <source>
        <dbReference type="PROSITE-ProRule" id="PRU00236"/>
    </source>
</evidence>
<dbReference type="InterPro" id="IPR029035">
    <property type="entry name" value="DHS-like_NAD/FAD-binding_dom"/>
</dbReference>
<dbReference type="Pfam" id="PF02146">
    <property type="entry name" value="SIR2"/>
    <property type="match status" value="1"/>
</dbReference>
<dbReference type="PANTHER" id="PTHR11085">
    <property type="entry name" value="NAD-DEPENDENT PROTEIN DEACYLASE SIRTUIN-5, MITOCHONDRIAL-RELATED"/>
    <property type="match status" value="1"/>
</dbReference>
<gene>
    <name evidence="4" type="primary">cobB</name>
    <name evidence="7" type="ORF">FHQ18_02675</name>
</gene>
<dbReference type="InterPro" id="IPR026591">
    <property type="entry name" value="Sirtuin_cat_small_dom_sf"/>
</dbReference>
<dbReference type="HAMAP" id="MF_01968">
    <property type="entry name" value="Sirtuin_ClassU"/>
    <property type="match status" value="1"/>
</dbReference>
<dbReference type="GO" id="GO:0070403">
    <property type="term" value="F:NAD+ binding"/>
    <property type="evidence" value="ECO:0007669"/>
    <property type="project" value="UniProtKB-UniRule"/>
</dbReference>
<dbReference type="NCBIfam" id="NF001753">
    <property type="entry name" value="PRK00481.1-3"/>
    <property type="match status" value="1"/>
</dbReference>
<feature type="binding site" evidence="4">
    <location>
        <position position="35"/>
    </location>
    <ligand>
        <name>NAD(+)</name>
        <dbReference type="ChEBI" id="CHEBI:57540"/>
    </ligand>
</feature>
<feature type="binding site" evidence="4">
    <location>
        <position position="218"/>
    </location>
    <ligand>
        <name>NAD(+)</name>
        <dbReference type="ChEBI" id="CHEBI:57540"/>
    </ligand>
</feature>
<feature type="binding site" evidence="4">
    <location>
        <position position="103"/>
    </location>
    <ligand>
        <name>NAD(+)</name>
        <dbReference type="ChEBI" id="CHEBI:57540"/>
    </ligand>
</feature>
<evidence type="ECO:0000256" key="3">
    <source>
        <dbReference type="ARBA" id="ARBA00023027"/>
    </source>
</evidence>
<dbReference type="AlphaFoldDB" id="A0A5A8F7A6"/>
<dbReference type="EMBL" id="VFJB01000003">
    <property type="protein sequence ID" value="KAA0258868.1"/>
    <property type="molecule type" value="Genomic_DNA"/>
</dbReference>
<dbReference type="GO" id="GO:0008270">
    <property type="term" value="F:zinc ion binding"/>
    <property type="evidence" value="ECO:0007669"/>
    <property type="project" value="UniProtKB-UniRule"/>
</dbReference>
<feature type="binding site" evidence="4">
    <location>
        <position position="34"/>
    </location>
    <ligand>
        <name>nicotinamide</name>
        <dbReference type="ChEBI" id="CHEBI:17154"/>
    </ligand>
</feature>
<comment type="caution">
    <text evidence="7">The sequence shown here is derived from an EMBL/GenBank/DDBJ whole genome shotgun (WGS) entry which is preliminary data.</text>
</comment>
<feature type="binding site" evidence="4 5">
    <location>
        <position position="127"/>
    </location>
    <ligand>
        <name>Zn(2+)</name>
        <dbReference type="ChEBI" id="CHEBI:29105"/>
    </ligand>
</feature>
<dbReference type="SUPFAM" id="SSF52467">
    <property type="entry name" value="DHS-like NAD/FAD-binding domain"/>
    <property type="match status" value="1"/>
</dbReference>
<dbReference type="NCBIfam" id="NF001752">
    <property type="entry name" value="PRK00481.1-1"/>
    <property type="match status" value="1"/>
</dbReference>
<dbReference type="OrthoDB" id="9800582at2"/>
<keyword evidence="4 5" id="KW-0862">Zinc</keyword>
<evidence type="ECO:0000313" key="7">
    <source>
        <dbReference type="EMBL" id="KAA0258868.1"/>
    </source>
</evidence>
<accession>A0A5A8F7A6</accession>
<feature type="binding site" evidence="4">
    <location>
        <position position="119"/>
    </location>
    <ligand>
        <name>NAD(+)</name>
        <dbReference type="ChEBI" id="CHEBI:57540"/>
    </ligand>
</feature>
<comment type="function">
    <text evidence="4">NAD-dependent protein deacetylase which modulates the activities of several enzymes which are inactive in their acetylated form.</text>
</comment>
<feature type="binding site" evidence="4">
    <location>
        <position position="103"/>
    </location>
    <ligand>
        <name>nicotinamide</name>
        <dbReference type="ChEBI" id="CHEBI:17154"/>
    </ligand>
</feature>
<keyword evidence="3 4" id="KW-0520">NAD</keyword>
<feature type="active site" description="Proton acceptor" evidence="4 5">
    <location>
        <position position="119"/>
    </location>
</feature>
<feature type="binding site" evidence="4">
    <location>
        <position position="194"/>
    </location>
    <ligand>
        <name>NAD(+)</name>
        <dbReference type="ChEBI" id="CHEBI:57540"/>
    </ligand>
</feature>
<dbReference type="EC" id="2.3.1.286" evidence="4"/>
<feature type="binding site" evidence="4">
    <location>
        <position position="34"/>
    </location>
    <ligand>
        <name>NAD(+)</name>
        <dbReference type="ChEBI" id="CHEBI:57540"/>
    </ligand>
</feature>
<keyword evidence="2 4" id="KW-0808">Transferase</keyword>
<feature type="binding site" evidence="4">
    <location>
        <position position="193"/>
    </location>
    <ligand>
        <name>NAD(+)</name>
        <dbReference type="ChEBI" id="CHEBI:57540"/>
    </ligand>
</feature>
<protein>
    <recommendedName>
        <fullName evidence="4">NAD-dependent protein deacetylase</fullName>
        <ecNumber evidence="4">2.3.1.286</ecNumber>
    </recommendedName>
    <alternativeName>
        <fullName evidence="4">Regulatory protein SIR2 homolog</fullName>
    </alternativeName>
</protein>
<dbReference type="GO" id="GO:0017136">
    <property type="term" value="F:histone deacetylase activity, NAD-dependent"/>
    <property type="evidence" value="ECO:0007669"/>
    <property type="project" value="TreeGrafter"/>
</dbReference>
<evidence type="ECO:0000259" key="6">
    <source>
        <dbReference type="PROSITE" id="PS50305"/>
    </source>
</evidence>
<feature type="binding site" evidence="4 5">
    <location>
        <position position="155"/>
    </location>
    <ligand>
        <name>Zn(2+)</name>
        <dbReference type="ChEBI" id="CHEBI:29105"/>
    </ligand>
</feature>
<feature type="binding site" evidence="4 5">
    <location>
        <position position="130"/>
    </location>
    <ligand>
        <name>Zn(2+)</name>
        <dbReference type="ChEBI" id="CHEBI:29105"/>
    </ligand>
</feature>
<comment type="similarity">
    <text evidence="4">Belongs to the sirtuin family. Class U subfamily.</text>
</comment>
<evidence type="ECO:0000256" key="2">
    <source>
        <dbReference type="ARBA" id="ARBA00022679"/>
    </source>
</evidence>
<dbReference type="PROSITE" id="PS50305">
    <property type="entry name" value="SIRTUIN"/>
    <property type="match status" value="1"/>
</dbReference>
<evidence type="ECO:0000256" key="4">
    <source>
        <dbReference type="HAMAP-Rule" id="MF_01968"/>
    </source>
</evidence>
<feature type="domain" description="Deacetylase sirtuin-type" evidence="6">
    <location>
        <begin position="1"/>
        <end position="249"/>
    </location>
</feature>
<keyword evidence="4 5" id="KW-0479">Metal-binding</keyword>
<dbReference type="InterPro" id="IPR003000">
    <property type="entry name" value="Sirtuin"/>
</dbReference>
<feature type="binding site" evidence="4">
    <location>
        <position position="27"/>
    </location>
    <ligand>
        <name>NAD(+)</name>
        <dbReference type="ChEBI" id="CHEBI:57540"/>
    </ligand>
</feature>
<proteinExistence type="inferred from homology"/>
<dbReference type="PANTHER" id="PTHR11085:SF10">
    <property type="entry name" value="NAD-DEPENDENT PROTEIN DEACYLASE SIRTUIN-5, MITOCHONDRIAL-RELATED"/>
    <property type="match status" value="1"/>
</dbReference>
<dbReference type="RefSeq" id="WP_149265628.1">
    <property type="nucleotide sequence ID" value="NZ_VFJB01000003.1"/>
</dbReference>
<evidence type="ECO:0000313" key="8">
    <source>
        <dbReference type="Proteomes" id="UP000322876"/>
    </source>
</evidence>
<dbReference type="InterPro" id="IPR028628">
    <property type="entry name" value="Sirtuin_class_U"/>
</dbReference>
<comment type="cofactor">
    <cofactor evidence="4">
        <name>Zn(2+)</name>
        <dbReference type="ChEBI" id="CHEBI:29105"/>
    </cofactor>
    <text evidence="4">Binds 1 zinc ion per subunit.</text>
</comment>
<dbReference type="Gene3D" id="3.30.1600.10">
    <property type="entry name" value="SIR2/SIRT2 'Small Domain"/>
    <property type="match status" value="1"/>
</dbReference>
<dbReference type="GO" id="GO:0005737">
    <property type="term" value="C:cytoplasm"/>
    <property type="evidence" value="ECO:0007669"/>
    <property type="project" value="UniProtKB-SubCell"/>
</dbReference>
<keyword evidence="1 4" id="KW-0963">Cytoplasm</keyword>
<comment type="catalytic activity">
    <reaction evidence="4">
        <text>N(6)-acetyl-L-lysyl-[protein] + NAD(+) + H2O = 2''-O-acetyl-ADP-D-ribose + nicotinamide + L-lysyl-[protein]</text>
        <dbReference type="Rhea" id="RHEA:43636"/>
        <dbReference type="Rhea" id="RHEA-COMP:9752"/>
        <dbReference type="Rhea" id="RHEA-COMP:10731"/>
        <dbReference type="ChEBI" id="CHEBI:15377"/>
        <dbReference type="ChEBI" id="CHEBI:17154"/>
        <dbReference type="ChEBI" id="CHEBI:29969"/>
        <dbReference type="ChEBI" id="CHEBI:57540"/>
        <dbReference type="ChEBI" id="CHEBI:61930"/>
        <dbReference type="ChEBI" id="CHEBI:83767"/>
        <dbReference type="EC" id="2.3.1.286"/>
    </reaction>
</comment>
<feature type="binding site" evidence="4">
    <location>
        <position position="23"/>
    </location>
    <ligand>
        <name>NAD(+)</name>
        <dbReference type="ChEBI" id="CHEBI:57540"/>
    </ligand>
</feature>
<evidence type="ECO:0000256" key="1">
    <source>
        <dbReference type="ARBA" id="ARBA00022490"/>
    </source>
</evidence>
<feature type="binding site" evidence="4">
    <location>
        <position position="104"/>
    </location>
    <ligand>
        <name>NAD(+)</name>
        <dbReference type="ChEBI" id="CHEBI:57540"/>
    </ligand>
</feature>
<name>A0A5A8F7A6_9BACT</name>
<dbReference type="InterPro" id="IPR026590">
    <property type="entry name" value="Ssirtuin_cat_dom"/>
</dbReference>
<feature type="binding site" evidence="4">
    <location>
        <position position="101"/>
    </location>
    <ligand>
        <name>NAD(+)</name>
        <dbReference type="ChEBI" id="CHEBI:57540"/>
    </ligand>
</feature>
<sequence length="249" mass="27401">MNEINKLAEKIKNSKNIVVFTGAGISTESGIPDFRSPKTGLWNKYSDLDFITIDGFKRNPDKFYDFALETFDIIFKANPNDAHYFIANLEKKGKVKAVITQNIDGLHQKAGSKNVLQLHGDLTKSICLSCNVQFSTRRMFEIAKKLKAAPKCPQCGGIIKPNVVFFGESLPADILEESITYSKNCDLFIVMGSSLVVMPAALLPGYAKEAGATVVILNKTPTPYDSLADIVINDTLSKIVKELEEVMDG</sequence>
<reference evidence="7 8" key="1">
    <citation type="submission" date="2019-06" db="EMBL/GenBank/DDBJ databases">
        <title>Genomic insights into carbon and energy metabolism of Deferribacter autotrophicus revealed new metabolic traits in the phylum Deferribacteres.</title>
        <authorList>
            <person name="Slobodkin A.I."/>
            <person name="Slobodkina G.B."/>
            <person name="Allioux M."/>
            <person name="Alain K."/>
            <person name="Jebbar M."/>
            <person name="Shadrin V."/>
            <person name="Kublanov I.V."/>
            <person name="Toshchakov S.V."/>
            <person name="Bonch-Osmolovskaya E.A."/>
        </authorList>
    </citation>
    <scope>NUCLEOTIDE SEQUENCE [LARGE SCALE GENOMIC DNA]</scope>
    <source>
        <strain evidence="7 8">SL50</strain>
    </source>
</reference>
<feature type="binding site" evidence="4">
    <location>
        <position position="104"/>
    </location>
    <ligand>
        <name>nicotinamide</name>
        <dbReference type="ChEBI" id="CHEBI:17154"/>
    </ligand>
</feature>
<comment type="caution">
    <text evidence="4">Lacks conserved residue(s) required for the propagation of feature annotation.</text>
</comment>
<feature type="binding site" evidence="4 5">
    <location>
        <position position="152"/>
    </location>
    <ligand>
        <name>Zn(2+)</name>
        <dbReference type="ChEBI" id="CHEBI:29105"/>
    </ligand>
</feature>
<keyword evidence="8" id="KW-1185">Reference proteome</keyword>
<dbReference type="InterPro" id="IPR050134">
    <property type="entry name" value="NAD-dep_sirtuin_deacylases"/>
</dbReference>
<dbReference type="Proteomes" id="UP000322876">
    <property type="component" value="Unassembled WGS sequence"/>
</dbReference>
<dbReference type="Gene3D" id="3.40.50.1220">
    <property type="entry name" value="TPP-binding domain"/>
    <property type="match status" value="1"/>
</dbReference>
<comment type="subcellular location">
    <subcellularLocation>
        <location evidence="4">Cytoplasm</location>
    </subcellularLocation>
</comment>